<dbReference type="Proteomes" id="UP000033035">
    <property type="component" value="Unassembled WGS sequence"/>
</dbReference>
<reference evidence="5 6" key="1">
    <citation type="submission" date="2013-04" db="EMBL/GenBank/DDBJ databases">
        <title>The Genome Sequence of Parabacteroides gordonii DSM 23371.</title>
        <authorList>
            <consortium name="The Broad Institute Genomics Platform"/>
            <person name="Earl A."/>
            <person name="Ward D."/>
            <person name="Feldgarden M."/>
            <person name="Gevers D."/>
            <person name="Martens E."/>
            <person name="Sakamoto M."/>
            <person name="Benno Y."/>
            <person name="Suzuki N."/>
            <person name="Matsunaga N."/>
            <person name="Koshihara K."/>
            <person name="Seki M."/>
            <person name="Komiya H."/>
            <person name="Walker B."/>
            <person name="Young S."/>
            <person name="Zeng Q."/>
            <person name="Gargeya S."/>
            <person name="Fitzgerald M."/>
            <person name="Haas B."/>
            <person name="Abouelleil A."/>
            <person name="Allen A.W."/>
            <person name="Alvarado L."/>
            <person name="Arachchi H.M."/>
            <person name="Berlin A.M."/>
            <person name="Chapman S.B."/>
            <person name="Gainer-Dewar J."/>
            <person name="Goldberg J."/>
            <person name="Griggs A."/>
            <person name="Gujja S."/>
            <person name="Hansen M."/>
            <person name="Howarth C."/>
            <person name="Imamovic A."/>
            <person name="Ireland A."/>
            <person name="Larimer J."/>
            <person name="McCowan C."/>
            <person name="Murphy C."/>
            <person name="Pearson M."/>
            <person name="Poon T.W."/>
            <person name="Priest M."/>
            <person name="Roberts A."/>
            <person name="Saif S."/>
            <person name="Shea T."/>
            <person name="Sisk P."/>
            <person name="Sykes S."/>
            <person name="Wortman J."/>
            <person name="Nusbaum C."/>
            <person name="Birren B."/>
        </authorList>
    </citation>
    <scope>NUCLEOTIDE SEQUENCE [LARGE SCALE GENOMIC DNA]</scope>
    <source>
        <strain evidence="5 6">MS-1</strain>
    </source>
</reference>
<evidence type="ECO:0000256" key="3">
    <source>
        <dbReference type="ARBA" id="ARBA00023125"/>
    </source>
</evidence>
<dbReference type="PANTHER" id="PTHR33175:SF3">
    <property type="entry name" value="DNA-BINDING PROTEIN HU-BETA"/>
    <property type="match status" value="1"/>
</dbReference>
<dbReference type="GO" id="GO:0003677">
    <property type="term" value="F:DNA binding"/>
    <property type="evidence" value="ECO:0007669"/>
    <property type="project" value="UniProtKB-KW"/>
</dbReference>
<organism evidence="5 6">
    <name type="scientific">Parabacteroides gordonii MS-1 = DSM 23371</name>
    <dbReference type="NCBI Taxonomy" id="1203610"/>
    <lineage>
        <taxon>Bacteria</taxon>
        <taxon>Pseudomonadati</taxon>
        <taxon>Bacteroidota</taxon>
        <taxon>Bacteroidia</taxon>
        <taxon>Bacteroidales</taxon>
        <taxon>Tannerellaceae</taxon>
        <taxon>Parabacteroides</taxon>
    </lineage>
</organism>
<keyword evidence="2" id="KW-0226">DNA condensation</keyword>
<dbReference type="PATRIC" id="fig|1203610.3.peg.5301"/>
<dbReference type="GO" id="GO:0030261">
    <property type="term" value="P:chromosome condensation"/>
    <property type="evidence" value="ECO:0007669"/>
    <property type="project" value="UniProtKB-KW"/>
</dbReference>
<dbReference type="EMBL" id="AQHW01000029">
    <property type="protein sequence ID" value="KKB47542.1"/>
    <property type="molecule type" value="Genomic_DNA"/>
</dbReference>
<dbReference type="PRINTS" id="PR01727">
    <property type="entry name" value="DNABINDINGHU"/>
</dbReference>
<dbReference type="AlphaFoldDB" id="A0A0F5IR10"/>
<protein>
    <recommendedName>
        <fullName evidence="7">HU family DNA-binding protein</fullName>
    </recommendedName>
</protein>
<dbReference type="SUPFAM" id="SSF47729">
    <property type="entry name" value="IHF-like DNA-binding proteins"/>
    <property type="match status" value="1"/>
</dbReference>
<accession>A0A0F5IR10</accession>
<dbReference type="PANTHER" id="PTHR33175">
    <property type="entry name" value="DNA-BINDING PROTEIN HU"/>
    <property type="match status" value="1"/>
</dbReference>
<dbReference type="Pfam" id="PF00216">
    <property type="entry name" value="Bac_DNA_binding"/>
    <property type="match status" value="1"/>
</dbReference>
<evidence type="ECO:0000313" key="6">
    <source>
        <dbReference type="Proteomes" id="UP000033035"/>
    </source>
</evidence>
<evidence type="ECO:0000256" key="2">
    <source>
        <dbReference type="ARBA" id="ARBA00023067"/>
    </source>
</evidence>
<evidence type="ECO:0000313" key="5">
    <source>
        <dbReference type="EMBL" id="KKB47542.1"/>
    </source>
</evidence>
<evidence type="ECO:0000256" key="4">
    <source>
        <dbReference type="RuleBase" id="RU003939"/>
    </source>
</evidence>
<dbReference type="InterPro" id="IPR010992">
    <property type="entry name" value="IHF-like_DNA-bd_dom_sf"/>
</dbReference>
<evidence type="ECO:0008006" key="7">
    <source>
        <dbReference type="Google" id="ProtNLM"/>
    </source>
</evidence>
<evidence type="ECO:0000256" key="1">
    <source>
        <dbReference type="ARBA" id="ARBA00010529"/>
    </source>
</evidence>
<dbReference type="RefSeq" id="WP_028727966.1">
    <property type="nucleotide sequence ID" value="NZ_AUAE01000025.1"/>
</dbReference>
<dbReference type="InterPro" id="IPR000119">
    <property type="entry name" value="Hist_DNA-bd"/>
</dbReference>
<dbReference type="SMART" id="SM00411">
    <property type="entry name" value="BHL"/>
    <property type="match status" value="1"/>
</dbReference>
<comment type="similarity">
    <text evidence="1 4">Belongs to the bacterial histone-like protein family.</text>
</comment>
<proteinExistence type="inferred from homology"/>
<comment type="caution">
    <text evidence="5">The sequence shown here is derived from an EMBL/GenBank/DDBJ whole genome shotgun (WGS) entry which is preliminary data.</text>
</comment>
<dbReference type="GO" id="GO:0030527">
    <property type="term" value="F:structural constituent of chromatin"/>
    <property type="evidence" value="ECO:0007669"/>
    <property type="project" value="InterPro"/>
</dbReference>
<dbReference type="HOGENOM" id="CLU_105066_3_3_10"/>
<gene>
    <name evidence="5" type="ORF">HMPREF1536_05186</name>
</gene>
<sequence length="92" mass="10495">MNKIKLAKEVASRMSTTVTQALCFIDTMSDVICESITHDESVLIQNFGHYMPWQQTERIGRNPRSGQECKIPKRVSVKFKPGKGLIEKINEK</sequence>
<keyword evidence="6" id="KW-1185">Reference proteome</keyword>
<name>A0A0F5IR10_9BACT</name>
<keyword evidence="3" id="KW-0238">DNA-binding</keyword>
<dbReference type="CDD" id="cd13832">
    <property type="entry name" value="IHF"/>
    <property type="match status" value="1"/>
</dbReference>
<dbReference type="GO" id="GO:0005829">
    <property type="term" value="C:cytosol"/>
    <property type="evidence" value="ECO:0007669"/>
    <property type="project" value="TreeGrafter"/>
</dbReference>
<dbReference type="STRING" id="1203610.HMPREF1536_05186"/>
<dbReference type="Gene3D" id="4.10.520.10">
    <property type="entry name" value="IHF-like DNA-binding proteins"/>
    <property type="match status" value="1"/>
</dbReference>